<keyword evidence="4 7" id="KW-0812">Transmembrane</keyword>
<evidence type="ECO:0000313" key="11">
    <source>
        <dbReference type="Proteomes" id="UP000198734"/>
    </source>
</evidence>
<name>A0A1I6A178_9BACI</name>
<evidence type="ECO:0000259" key="8">
    <source>
        <dbReference type="Pfam" id="PF02706"/>
    </source>
</evidence>
<evidence type="ECO:0000259" key="9">
    <source>
        <dbReference type="Pfam" id="PF13807"/>
    </source>
</evidence>
<dbReference type="PANTHER" id="PTHR32309">
    <property type="entry name" value="TYROSINE-PROTEIN KINASE"/>
    <property type="match status" value="1"/>
</dbReference>
<evidence type="ECO:0000256" key="5">
    <source>
        <dbReference type="ARBA" id="ARBA00022989"/>
    </source>
</evidence>
<dbReference type="Pfam" id="PF13807">
    <property type="entry name" value="GNVR"/>
    <property type="match status" value="1"/>
</dbReference>
<keyword evidence="5 7" id="KW-1133">Transmembrane helix</keyword>
<organism evidence="10 11">
    <name type="scientific">Psychrobacillus psychrotolerans</name>
    <dbReference type="NCBI Taxonomy" id="126156"/>
    <lineage>
        <taxon>Bacteria</taxon>
        <taxon>Bacillati</taxon>
        <taxon>Bacillota</taxon>
        <taxon>Bacilli</taxon>
        <taxon>Bacillales</taxon>
        <taxon>Bacillaceae</taxon>
        <taxon>Psychrobacillus</taxon>
    </lineage>
</organism>
<evidence type="ECO:0000256" key="1">
    <source>
        <dbReference type="ARBA" id="ARBA00004651"/>
    </source>
</evidence>
<dbReference type="GO" id="GO:0004713">
    <property type="term" value="F:protein tyrosine kinase activity"/>
    <property type="evidence" value="ECO:0007669"/>
    <property type="project" value="TreeGrafter"/>
</dbReference>
<evidence type="ECO:0000256" key="3">
    <source>
        <dbReference type="ARBA" id="ARBA00022475"/>
    </source>
</evidence>
<evidence type="ECO:0000313" key="10">
    <source>
        <dbReference type="EMBL" id="SFQ62445.1"/>
    </source>
</evidence>
<keyword evidence="6 7" id="KW-0472">Membrane</keyword>
<dbReference type="InterPro" id="IPR032807">
    <property type="entry name" value="GNVR"/>
</dbReference>
<dbReference type="AlphaFoldDB" id="A0A1I6A178"/>
<evidence type="ECO:0000256" key="7">
    <source>
        <dbReference type="SAM" id="Phobius"/>
    </source>
</evidence>
<evidence type="ECO:0000256" key="6">
    <source>
        <dbReference type="ARBA" id="ARBA00023136"/>
    </source>
</evidence>
<sequence>MIIAQEAINLQEVFKIIKKRFALIITILVLSMTIAGTFSYYYLTPIFQASTQILINQKEFDQNQFSSQDINTNLQLINTYNVIIKSPVILSKVIDNLNLKTTPELLNQQIIVSSEQNSQIVNVRVEDTDLQDAVDIANMTAKVFQEEIIALMNVDNVSILSPAVFTKDTLPIKPNLMLNVGIAAVIGLMIGIGITFLMEYLDTSIKNEQDIGELLGLPILGLISPISNKYLKKTKEPKSLHRKRAKNLV</sequence>
<dbReference type="InterPro" id="IPR050445">
    <property type="entry name" value="Bact_polysacc_biosynth/exp"/>
</dbReference>
<dbReference type="STRING" id="126156.SAMN05421670_3055"/>
<accession>A0A1I6A178</accession>
<keyword evidence="3" id="KW-1003">Cell membrane</keyword>
<dbReference type="GO" id="GO:0005886">
    <property type="term" value="C:plasma membrane"/>
    <property type="evidence" value="ECO:0007669"/>
    <property type="project" value="UniProtKB-SubCell"/>
</dbReference>
<proteinExistence type="inferred from homology"/>
<protein>
    <submittedName>
        <fullName evidence="10">Capsular polysaccharide biosynthesis protein</fullName>
    </submittedName>
</protein>
<evidence type="ECO:0000256" key="4">
    <source>
        <dbReference type="ARBA" id="ARBA00022692"/>
    </source>
</evidence>
<dbReference type="InterPro" id="IPR003856">
    <property type="entry name" value="LPS_length_determ_N"/>
</dbReference>
<comment type="subcellular location">
    <subcellularLocation>
        <location evidence="1">Cell membrane</location>
        <topology evidence="1">Multi-pass membrane protein</topology>
    </subcellularLocation>
</comment>
<reference evidence="11" key="1">
    <citation type="submission" date="2016-10" db="EMBL/GenBank/DDBJ databases">
        <authorList>
            <person name="Varghese N."/>
            <person name="Submissions S."/>
        </authorList>
    </citation>
    <scope>NUCLEOTIDE SEQUENCE [LARGE SCALE GENOMIC DNA]</scope>
    <source>
        <strain evidence="11">DSM 11706</strain>
    </source>
</reference>
<feature type="transmembrane region" description="Helical" evidence="7">
    <location>
        <begin position="176"/>
        <end position="197"/>
    </location>
</feature>
<evidence type="ECO:0000256" key="2">
    <source>
        <dbReference type="ARBA" id="ARBA00006683"/>
    </source>
</evidence>
<dbReference type="Proteomes" id="UP000198734">
    <property type="component" value="Unassembled WGS sequence"/>
</dbReference>
<gene>
    <name evidence="10" type="ORF">SAMN05421670_3055</name>
</gene>
<keyword evidence="11" id="KW-1185">Reference proteome</keyword>
<dbReference type="EMBL" id="FOXU01000006">
    <property type="protein sequence ID" value="SFQ62445.1"/>
    <property type="molecule type" value="Genomic_DNA"/>
</dbReference>
<dbReference type="PANTHER" id="PTHR32309:SF13">
    <property type="entry name" value="FERRIC ENTEROBACTIN TRANSPORT PROTEIN FEPE"/>
    <property type="match status" value="1"/>
</dbReference>
<dbReference type="Pfam" id="PF02706">
    <property type="entry name" value="Wzz"/>
    <property type="match status" value="1"/>
</dbReference>
<feature type="domain" description="Tyrosine-protein kinase G-rich" evidence="9">
    <location>
        <begin position="139"/>
        <end position="197"/>
    </location>
</feature>
<feature type="transmembrane region" description="Helical" evidence="7">
    <location>
        <begin position="21"/>
        <end position="43"/>
    </location>
</feature>
<feature type="domain" description="Polysaccharide chain length determinant N-terminal" evidence="8">
    <location>
        <begin position="7"/>
        <end position="97"/>
    </location>
</feature>
<comment type="similarity">
    <text evidence="2">Belongs to the CpsC/CapA family.</text>
</comment>